<proteinExistence type="inferred from homology"/>
<name>E6XE96_CELAD</name>
<dbReference type="Pfam" id="PF02852">
    <property type="entry name" value="Pyr_redox_dim"/>
    <property type="match status" value="1"/>
</dbReference>
<reference evidence="8 9" key="1">
    <citation type="journal article" date="2010" name="Stand. Genomic Sci.">
        <title>Complete genome sequence of Cellulophaga algicola type strain (IC166).</title>
        <authorList>
            <person name="Abt B."/>
            <person name="Lu M."/>
            <person name="Misra M."/>
            <person name="Han C."/>
            <person name="Nolan M."/>
            <person name="Lucas S."/>
            <person name="Hammon N."/>
            <person name="Deshpande S."/>
            <person name="Cheng J.F."/>
            <person name="Tapia R."/>
            <person name="Goodwin L."/>
            <person name="Pitluck S."/>
            <person name="Liolios K."/>
            <person name="Pagani I."/>
            <person name="Ivanova N."/>
            <person name="Mavromatis K."/>
            <person name="Ovchinikova G."/>
            <person name="Pati A."/>
            <person name="Chen A."/>
            <person name="Palaniappan K."/>
            <person name="Land M."/>
            <person name="Hauser L."/>
            <person name="Chang Y.J."/>
            <person name="Jeffries C.D."/>
            <person name="Detter J.C."/>
            <person name="Brambilla E."/>
            <person name="Rohde M."/>
            <person name="Tindall B.J."/>
            <person name="Goker M."/>
            <person name="Woyke T."/>
            <person name="Bristow J."/>
            <person name="Eisen J.A."/>
            <person name="Markowitz V."/>
            <person name="Hugenholtz P."/>
            <person name="Kyrpides N.C."/>
            <person name="Klenk H.P."/>
            <person name="Lapidus A."/>
        </authorList>
    </citation>
    <scope>NUCLEOTIDE SEQUENCE [LARGE SCALE GENOMIC DNA]</scope>
    <source>
        <strain evidence="9">DSM 14237 / IC166 / ACAM 630</strain>
    </source>
</reference>
<feature type="binding site" evidence="4">
    <location>
        <begin position="173"/>
        <end position="180"/>
    </location>
    <ligand>
        <name>NAD(+)</name>
        <dbReference type="ChEBI" id="CHEBI:57540"/>
    </ligand>
</feature>
<dbReference type="Gene3D" id="3.50.50.60">
    <property type="entry name" value="FAD/NAD(P)-binding domain"/>
    <property type="match status" value="2"/>
</dbReference>
<dbReference type="RefSeq" id="WP_013550655.1">
    <property type="nucleotide sequence ID" value="NC_014934.1"/>
</dbReference>
<dbReference type="InterPro" id="IPR016156">
    <property type="entry name" value="FAD/NAD-linked_Rdtase_dimer_sf"/>
</dbReference>
<feature type="binding site" evidence="4">
    <location>
        <position position="52"/>
    </location>
    <ligand>
        <name>FAD</name>
        <dbReference type="ChEBI" id="CHEBI:57692"/>
    </ligand>
</feature>
<feature type="binding site" evidence="4">
    <location>
        <position position="304"/>
    </location>
    <ligand>
        <name>FAD</name>
        <dbReference type="ChEBI" id="CHEBI:57692"/>
    </ligand>
</feature>
<keyword evidence="8" id="KW-0560">Oxidoreductase</keyword>
<evidence type="ECO:0000256" key="5">
    <source>
        <dbReference type="PIRSR" id="PIRSR000350-4"/>
    </source>
</evidence>
<evidence type="ECO:0000259" key="7">
    <source>
        <dbReference type="Pfam" id="PF07992"/>
    </source>
</evidence>
<feature type="binding site" evidence="4">
    <location>
        <position position="263"/>
    </location>
    <ligand>
        <name>NAD(+)</name>
        <dbReference type="ChEBI" id="CHEBI:57540"/>
    </ligand>
</feature>
<accession>E6XE96</accession>
<dbReference type="HOGENOM" id="CLU_016755_2_0_10"/>
<gene>
    <name evidence="8" type="ordered locus">Celal_1877</name>
</gene>
<dbReference type="SUPFAM" id="SSF51905">
    <property type="entry name" value="FAD/NAD(P)-binding domain"/>
    <property type="match status" value="1"/>
</dbReference>
<dbReference type="AlphaFoldDB" id="E6XE96"/>
<dbReference type="OrthoDB" id="9800167at2"/>
<dbReference type="SUPFAM" id="SSF55424">
    <property type="entry name" value="FAD/NAD-linked reductases, dimerisation (C-terminal) domain"/>
    <property type="match status" value="1"/>
</dbReference>
<dbReference type="Pfam" id="PF07992">
    <property type="entry name" value="Pyr_redox_2"/>
    <property type="match status" value="1"/>
</dbReference>
<evidence type="ECO:0000256" key="1">
    <source>
        <dbReference type="ARBA" id="ARBA00007532"/>
    </source>
</evidence>
<dbReference type="PANTHER" id="PTHR43014:SF5">
    <property type="entry name" value="GLUTATHIONE REDUCTASE (NADPH)"/>
    <property type="match status" value="1"/>
</dbReference>
<dbReference type="GO" id="GO:0004148">
    <property type="term" value="F:dihydrolipoyl dehydrogenase (NADH) activity"/>
    <property type="evidence" value="ECO:0007669"/>
    <property type="project" value="UniProtKB-EC"/>
</dbReference>
<dbReference type="Proteomes" id="UP000008634">
    <property type="component" value="Chromosome"/>
</dbReference>
<dbReference type="Gene3D" id="3.30.390.30">
    <property type="match status" value="1"/>
</dbReference>
<dbReference type="EC" id="1.8.1.4" evidence="8"/>
<evidence type="ECO:0000313" key="8">
    <source>
        <dbReference type="EMBL" id="ADV49177.1"/>
    </source>
</evidence>
<keyword evidence="2" id="KW-0285">Flavoprotein</keyword>
<dbReference type="InterPro" id="IPR036188">
    <property type="entry name" value="FAD/NAD-bd_sf"/>
</dbReference>
<protein>
    <submittedName>
        <fullName evidence="8">Dihydrolipoyl dehydrogenase</fullName>
        <ecNumber evidence="8">1.8.1.4</ecNumber>
    </submittedName>
</protein>
<evidence type="ECO:0000313" key="9">
    <source>
        <dbReference type="Proteomes" id="UP000008634"/>
    </source>
</evidence>
<keyword evidence="9" id="KW-1185">Reference proteome</keyword>
<evidence type="ECO:0000256" key="2">
    <source>
        <dbReference type="ARBA" id="ARBA00022630"/>
    </source>
</evidence>
<comment type="cofactor">
    <cofactor evidence="4">
        <name>FAD</name>
        <dbReference type="ChEBI" id="CHEBI:57692"/>
    </cofactor>
    <text evidence="4">Binds 1 FAD per subunit.</text>
</comment>
<dbReference type="InterPro" id="IPR004099">
    <property type="entry name" value="Pyr_nucl-diS_OxRdtase_dimer"/>
</dbReference>
<dbReference type="GO" id="GO:0000166">
    <property type="term" value="F:nucleotide binding"/>
    <property type="evidence" value="ECO:0007669"/>
    <property type="project" value="UniProtKB-KW"/>
</dbReference>
<dbReference type="PRINTS" id="PR00368">
    <property type="entry name" value="FADPNR"/>
</dbReference>
<organism evidence="8 9">
    <name type="scientific">Cellulophaga algicola (strain DSM 14237 / IC166 / ACAM 630)</name>
    <dbReference type="NCBI Taxonomy" id="688270"/>
    <lineage>
        <taxon>Bacteria</taxon>
        <taxon>Pseudomonadati</taxon>
        <taxon>Bacteroidota</taxon>
        <taxon>Flavobacteriia</taxon>
        <taxon>Flavobacteriales</taxon>
        <taxon>Flavobacteriaceae</taxon>
        <taxon>Cellulophaga</taxon>
    </lineage>
</organism>
<dbReference type="PRINTS" id="PR00411">
    <property type="entry name" value="PNDRDTASEI"/>
</dbReference>
<evidence type="ECO:0000256" key="4">
    <source>
        <dbReference type="PIRSR" id="PIRSR000350-3"/>
    </source>
</evidence>
<feature type="domain" description="FAD/NAD(P)-binding" evidence="7">
    <location>
        <begin position="6"/>
        <end position="313"/>
    </location>
</feature>
<dbReference type="EMBL" id="CP002453">
    <property type="protein sequence ID" value="ADV49177.1"/>
    <property type="molecule type" value="Genomic_DNA"/>
</dbReference>
<feature type="disulfide bond" description="Redox-active" evidence="5">
    <location>
        <begin position="43"/>
        <end position="48"/>
    </location>
</feature>
<dbReference type="PIRSF" id="PIRSF000350">
    <property type="entry name" value="Mercury_reductase_MerA"/>
    <property type="match status" value="1"/>
</dbReference>
<feature type="domain" description="Pyridine nucleotide-disulphide oxidoreductase dimerisation" evidence="6">
    <location>
        <begin position="340"/>
        <end position="441"/>
    </location>
</feature>
<dbReference type="KEGG" id="cao:Celal_1877"/>
<keyword evidence="4" id="KW-0520">NAD</keyword>
<dbReference type="InterPro" id="IPR023753">
    <property type="entry name" value="FAD/NAD-binding_dom"/>
</dbReference>
<keyword evidence="4" id="KW-0547">Nucleotide-binding</keyword>
<dbReference type="STRING" id="688270.Celal_1877"/>
<dbReference type="eggNOG" id="COG1249">
    <property type="taxonomic scope" value="Bacteria"/>
</dbReference>
<dbReference type="InterPro" id="IPR001100">
    <property type="entry name" value="Pyr_nuc-diS_OxRdtase"/>
</dbReference>
<comment type="similarity">
    <text evidence="1">Belongs to the class-I pyridine nucleotide-disulfide oxidoreductase family.</text>
</comment>
<evidence type="ECO:0000256" key="3">
    <source>
        <dbReference type="ARBA" id="ARBA00022827"/>
    </source>
</evidence>
<sequence>MANKKFDVFVIGGGSAGQAVAKTCAKAGLHVAITERRDYGGTCPLRGCDPKKALLAATEVLEFAKNMNGNGIVKLPRLLWSDMQKFKKKFTKPIPKAAEESLVALGVVTFSGEASFLSEDTMVVGDEIIEADKFVIATGLMPLELPIEGAEYLKMSDDFLNLKKLPEQLVFVGGGYIGMEFAHMAARAGAKVTVIHSHERPLNEFDPDLVDVLTDYSKKIGIKFILNAKVNKVKKGKKKFKVHFEQNGHTNHIKANMVFNTAGRVPAIAMLELEKANVAYSAKGIEVNEYLQNTKNKNVYACGDVSEHGLPLTSMTGPEANTVSANILEGNKAKINTPVIPSVVYTLPNIASVGYSEEEAKKRYKNVTVNHESATDWFNARRINAPVYAYKVLVNERTKAIVGAHIIGPHAGETINLFSMAIRKEMTIDDMKEIIFAYPSWGYDVNRML</sequence>
<dbReference type="PANTHER" id="PTHR43014">
    <property type="entry name" value="MERCURIC REDUCTASE"/>
    <property type="match status" value="1"/>
</dbReference>
<evidence type="ECO:0000259" key="6">
    <source>
        <dbReference type="Pfam" id="PF02852"/>
    </source>
</evidence>
<keyword evidence="3 4" id="KW-0274">FAD</keyword>